<dbReference type="GO" id="GO:0004386">
    <property type="term" value="F:helicase activity"/>
    <property type="evidence" value="ECO:0007669"/>
    <property type="project" value="UniProtKB-KW"/>
</dbReference>
<feature type="domain" description="Helicase ATP-binding" evidence="5">
    <location>
        <begin position="144"/>
        <end position="314"/>
    </location>
</feature>
<accession>A0A4Q7VI26</accession>
<dbReference type="InterPro" id="IPR011545">
    <property type="entry name" value="DEAD/DEAH_box_helicase_dom"/>
</dbReference>
<dbReference type="PROSITE" id="PS51192">
    <property type="entry name" value="HELICASE_ATP_BIND_1"/>
    <property type="match status" value="1"/>
</dbReference>
<dbReference type="SMART" id="SM00487">
    <property type="entry name" value="DEXDc"/>
    <property type="match status" value="1"/>
</dbReference>
<dbReference type="InterPro" id="IPR001650">
    <property type="entry name" value="Helicase_C-like"/>
</dbReference>
<protein>
    <submittedName>
        <fullName evidence="7">Helicase-like protein</fullName>
    </submittedName>
</protein>
<evidence type="ECO:0000313" key="7">
    <source>
        <dbReference type="EMBL" id="RZT95776.1"/>
    </source>
</evidence>
<keyword evidence="3 7" id="KW-0347">Helicase</keyword>
<dbReference type="GO" id="GO:0003676">
    <property type="term" value="F:nucleic acid binding"/>
    <property type="evidence" value="ECO:0007669"/>
    <property type="project" value="InterPro"/>
</dbReference>
<dbReference type="InterPro" id="IPR050474">
    <property type="entry name" value="Hel308_SKI2-like"/>
</dbReference>
<dbReference type="Gene3D" id="3.40.50.300">
    <property type="entry name" value="P-loop containing nucleotide triphosphate hydrolases"/>
    <property type="match status" value="2"/>
</dbReference>
<dbReference type="PROSITE" id="PS51194">
    <property type="entry name" value="HELICASE_CTER"/>
    <property type="match status" value="1"/>
</dbReference>
<reference evidence="7 8" key="1">
    <citation type="submission" date="2019-02" db="EMBL/GenBank/DDBJ databases">
        <title>Genomic Encyclopedia of Type Strains, Phase IV (KMG-IV): sequencing the most valuable type-strain genomes for metagenomic binning, comparative biology and taxonomic classification.</title>
        <authorList>
            <person name="Goeker M."/>
        </authorList>
    </citation>
    <scope>NUCLEOTIDE SEQUENCE [LARGE SCALE GENOMIC DNA]</scope>
    <source>
        <strain evidence="7 8">DSM 28825</strain>
    </source>
</reference>
<dbReference type="PANTHER" id="PTHR47961">
    <property type="entry name" value="DNA POLYMERASE THETA, PUTATIVE (AFU_ORTHOLOGUE AFUA_1G05260)-RELATED"/>
    <property type="match status" value="1"/>
</dbReference>
<keyword evidence="4" id="KW-0067">ATP-binding</keyword>
<evidence type="ECO:0000256" key="1">
    <source>
        <dbReference type="ARBA" id="ARBA00022741"/>
    </source>
</evidence>
<proteinExistence type="predicted"/>
<dbReference type="InterPro" id="IPR027417">
    <property type="entry name" value="P-loop_NTPase"/>
</dbReference>
<organism evidence="7 8">
    <name type="scientific">Ancylomarina subtilis</name>
    <dbReference type="NCBI Taxonomy" id="1639035"/>
    <lineage>
        <taxon>Bacteria</taxon>
        <taxon>Pseudomonadati</taxon>
        <taxon>Bacteroidota</taxon>
        <taxon>Bacteroidia</taxon>
        <taxon>Marinilabiliales</taxon>
        <taxon>Marinifilaceae</taxon>
        <taxon>Ancylomarina</taxon>
    </lineage>
</organism>
<dbReference type="PANTHER" id="PTHR47961:SF6">
    <property type="entry name" value="DNA-DIRECTED DNA POLYMERASE"/>
    <property type="match status" value="1"/>
</dbReference>
<dbReference type="EMBL" id="SHKN01000001">
    <property type="protein sequence ID" value="RZT95776.1"/>
    <property type="molecule type" value="Genomic_DNA"/>
</dbReference>
<dbReference type="Pfam" id="PF00270">
    <property type="entry name" value="DEAD"/>
    <property type="match status" value="1"/>
</dbReference>
<dbReference type="Proteomes" id="UP000293562">
    <property type="component" value="Unassembled WGS sequence"/>
</dbReference>
<keyword evidence="2" id="KW-0378">Hydrolase</keyword>
<evidence type="ECO:0000313" key="8">
    <source>
        <dbReference type="Proteomes" id="UP000293562"/>
    </source>
</evidence>
<dbReference type="GO" id="GO:0005524">
    <property type="term" value="F:ATP binding"/>
    <property type="evidence" value="ECO:0007669"/>
    <property type="project" value="UniProtKB-KW"/>
</dbReference>
<keyword evidence="1" id="KW-0547">Nucleotide-binding</keyword>
<gene>
    <name evidence="7" type="ORF">EV201_0401</name>
</gene>
<dbReference type="Pfam" id="PF00271">
    <property type="entry name" value="Helicase_C"/>
    <property type="match status" value="1"/>
</dbReference>
<dbReference type="InterPro" id="IPR014001">
    <property type="entry name" value="Helicase_ATP-bd"/>
</dbReference>
<keyword evidence="8" id="KW-1185">Reference proteome</keyword>
<feature type="domain" description="Helicase C-terminal" evidence="6">
    <location>
        <begin position="358"/>
        <end position="573"/>
    </location>
</feature>
<comment type="caution">
    <text evidence="7">The sequence shown here is derived from an EMBL/GenBank/DDBJ whole genome shotgun (WGS) entry which is preliminary data.</text>
</comment>
<evidence type="ECO:0000259" key="6">
    <source>
        <dbReference type="PROSITE" id="PS51194"/>
    </source>
</evidence>
<dbReference type="RefSeq" id="WP_165389560.1">
    <property type="nucleotide sequence ID" value="NZ_SHKN01000001.1"/>
</dbReference>
<evidence type="ECO:0000256" key="2">
    <source>
        <dbReference type="ARBA" id="ARBA00022801"/>
    </source>
</evidence>
<name>A0A4Q7VI26_9BACT</name>
<dbReference type="GO" id="GO:0016787">
    <property type="term" value="F:hydrolase activity"/>
    <property type="evidence" value="ECO:0007669"/>
    <property type="project" value="UniProtKB-KW"/>
</dbReference>
<dbReference type="AlphaFoldDB" id="A0A4Q7VI26"/>
<evidence type="ECO:0000259" key="5">
    <source>
        <dbReference type="PROSITE" id="PS51192"/>
    </source>
</evidence>
<sequence>MNRFGNKLAEDVLVDGYFKELNEKIILLYSNSLFGQGNNIELTNKEFSDILRFIDILSNSTESIARNKAYSIISLLYDSYKDDERYLRVAYAVFIKLGLFASSDLLKDKAELPFDRELEKNIKLESHITPDGKKLFTDSQYDLFTKMFSANCFSFSGPTSMGKSFLIQKFIEKQIIDKKVKILVVIVPSRALITQFSQELHAEFGDLLKDNNFKIYTNSNVVKSINVEAEENNIFVLTPERLHSYLSQNGSPSIDILFVDEAHKLTSNDDRAITEYSAIDIALKKFPKMRVFFASPNIANPETFLKLFHLSESNSYSTIETPVSQNFYLIDTSKSSVKYNEGGNYIELSKINKKYCSDILNSIYKIGESRDSNLIYCNSPRLVVDNAKEFYDILEDVEQCDEIKRARRIIKDYIHDEYYLRKFLKKGVAYHHGKLPQAVRNIVEDLFRKRKIKFLFSTSTLLEGVNMPIRNIFIIPGKERFKTAKDANNINNSSKSINFWNLAGRAGRFMKEFSGNVFCYINSENTVSLDILKKEQTKATPIVLTRVQKNLKAIEEVLKNGIKDTKKEQKILEYIANIITIDTMRFDNYNESFLLREFVKLNHDKIIELAKKNADKVKDVPLSVLTSYKSLSLKIQREIYYKIKDNPTQFKLPQVGYDNILSQLENFQEWYEWKINEKGFCSSNGNPNARLKYWAFLMNKWISDTPLNLIINERLERKHERGEDIWLTRDPKSSVLFDIDNPLHINIEINSLLEDIESSLRFKLERYFNHYHQLLVHFLGEEKAGINWATYLEYGTRHSIVIGLQNIGLSRHTANTIFKHFKKHLIIENDLLSGYNKGQLLKDMKRDKKKYYVEIDEVSKLA</sequence>
<evidence type="ECO:0000256" key="3">
    <source>
        <dbReference type="ARBA" id="ARBA00022806"/>
    </source>
</evidence>
<dbReference type="SUPFAM" id="SSF52540">
    <property type="entry name" value="P-loop containing nucleoside triphosphate hydrolases"/>
    <property type="match status" value="1"/>
</dbReference>
<evidence type="ECO:0000256" key="4">
    <source>
        <dbReference type="ARBA" id="ARBA00022840"/>
    </source>
</evidence>
<dbReference type="SMART" id="SM00490">
    <property type="entry name" value="HELICc"/>
    <property type="match status" value="1"/>
</dbReference>